<name>A0A2S6HQM1_9FIRM</name>
<keyword evidence="3" id="KW-1185">Reference proteome</keyword>
<evidence type="ECO:0000313" key="2">
    <source>
        <dbReference type="EMBL" id="PPK79898.1"/>
    </source>
</evidence>
<feature type="region of interest" description="Disordered" evidence="1">
    <location>
        <begin position="1"/>
        <end position="33"/>
    </location>
</feature>
<organism evidence="2 3">
    <name type="scientific">Lacrimispora xylanisolvens</name>
    <dbReference type="NCBI Taxonomy" id="384636"/>
    <lineage>
        <taxon>Bacteria</taxon>
        <taxon>Bacillati</taxon>
        <taxon>Bacillota</taxon>
        <taxon>Clostridia</taxon>
        <taxon>Lachnospirales</taxon>
        <taxon>Lachnospiraceae</taxon>
        <taxon>Lacrimispora</taxon>
    </lineage>
</organism>
<sequence length="33" mass="3619">MVGEADITDASPFNEFAEGLHEQRKNGIKTGKK</sequence>
<comment type="caution">
    <text evidence="2">The sequence shown here is derived from an EMBL/GenBank/DDBJ whole genome shotgun (WGS) entry which is preliminary data.</text>
</comment>
<gene>
    <name evidence="2" type="ORF">BXY41_108123</name>
</gene>
<dbReference type="EMBL" id="PTJA01000008">
    <property type="protein sequence ID" value="PPK79898.1"/>
    <property type="molecule type" value="Genomic_DNA"/>
</dbReference>
<accession>A0A2S6HQM1</accession>
<proteinExistence type="predicted"/>
<evidence type="ECO:0000256" key="1">
    <source>
        <dbReference type="SAM" id="MobiDB-lite"/>
    </source>
</evidence>
<protein>
    <submittedName>
        <fullName evidence="2">Uncharacterized protein</fullName>
    </submittedName>
</protein>
<evidence type="ECO:0000313" key="3">
    <source>
        <dbReference type="Proteomes" id="UP000237749"/>
    </source>
</evidence>
<dbReference type="AlphaFoldDB" id="A0A2S6HQM1"/>
<reference evidence="2 3" key="1">
    <citation type="submission" date="2018-02" db="EMBL/GenBank/DDBJ databases">
        <title>Genomic Encyclopedia of Archaeal and Bacterial Type Strains, Phase II (KMG-II): from individual species to whole genera.</title>
        <authorList>
            <person name="Goeker M."/>
        </authorList>
    </citation>
    <scope>NUCLEOTIDE SEQUENCE [LARGE SCALE GENOMIC DNA]</scope>
    <source>
        <strain evidence="2 3">DSM 3808</strain>
    </source>
</reference>
<dbReference type="Proteomes" id="UP000237749">
    <property type="component" value="Unassembled WGS sequence"/>
</dbReference>